<feature type="signal peptide" evidence="1">
    <location>
        <begin position="1"/>
        <end position="30"/>
    </location>
</feature>
<dbReference type="AlphaFoldDB" id="A0A7G3ANC0"/>
<dbReference type="EMBL" id="GITU01004645">
    <property type="protein sequence ID" value="MBC1173348.1"/>
    <property type="molecule type" value="Transcribed_RNA"/>
</dbReference>
<accession>A0A7G3ANC0</accession>
<feature type="chain" id="PRO_5028904608" evidence="1">
    <location>
        <begin position="31"/>
        <end position="69"/>
    </location>
</feature>
<keyword evidence="1" id="KW-0732">Signal</keyword>
<organism evidence="2">
    <name type="scientific">Lutzomyia longipalpis</name>
    <name type="common">Sand fly</name>
    <dbReference type="NCBI Taxonomy" id="7200"/>
    <lineage>
        <taxon>Eukaryota</taxon>
        <taxon>Metazoa</taxon>
        <taxon>Ecdysozoa</taxon>
        <taxon>Arthropoda</taxon>
        <taxon>Hexapoda</taxon>
        <taxon>Insecta</taxon>
        <taxon>Pterygota</taxon>
        <taxon>Neoptera</taxon>
        <taxon>Endopterygota</taxon>
        <taxon>Diptera</taxon>
        <taxon>Nematocera</taxon>
        <taxon>Psychodoidea</taxon>
        <taxon>Psychodidae</taxon>
        <taxon>Lutzomyia</taxon>
        <taxon>Lutzomyia</taxon>
    </lineage>
</organism>
<name>A0A7G3ANC0_LUTLO</name>
<evidence type="ECO:0000256" key="1">
    <source>
        <dbReference type="SAM" id="SignalP"/>
    </source>
</evidence>
<evidence type="ECO:0000313" key="2">
    <source>
        <dbReference type="EMBL" id="MBC1173348.1"/>
    </source>
</evidence>
<proteinExistence type="predicted"/>
<protein>
    <submittedName>
        <fullName evidence="2">Putative secreted protein</fullName>
    </submittedName>
</protein>
<sequence length="69" mass="7690">MFSVFAKKKFAALFLGSFQTVTVVVKPAGAFPITLSQVSRCRKAFSWTFAMKKNKILHFGAKIDGKFVD</sequence>
<reference evidence="2" key="1">
    <citation type="journal article" date="2020" name="BMC">
        <title>Leishmania infection induces a limited differential gene expression in the sand fly midgut.</title>
        <authorList>
            <person name="Coutinho-Abreu I.V."/>
            <person name="Serafim T.D."/>
            <person name="Meneses C."/>
            <person name="Kamhawi S."/>
            <person name="Oliveira F."/>
            <person name="Valenzuela J.G."/>
        </authorList>
    </citation>
    <scope>NUCLEOTIDE SEQUENCE</scope>
    <source>
        <strain evidence="2">Jacobina</strain>
        <tissue evidence="2">Midgut</tissue>
    </source>
</reference>